<dbReference type="AlphaFoldDB" id="A0AA40KFI3"/>
<evidence type="ECO:0000313" key="2">
    <source>
        <dbReference type="EMBL" id="KAK1118462.1"/>
    </source>
</evidence>
<feature type="region of interest" description="Disordered" evidence="1">
    <location>
        <begin position="1"/>
        <end position="33"/>
    </location>
</feature>
<evidence type="ECO:0000313" key="3">
    <source>
        <dbReference type="Proteomes" id="UP001177670"/>
    </source>
</evidence>
<sequence>MGARKSAPNLRPPRRVVASPLGDTPASPATEGGVAACGGESGVATPTVASVQQFHVAWWFHPASFTTCSPPVRSSSFVSRVVSRVGVCESARGGNQQAAATATAAAAAAAAAAATAAAATHAANLPAIEQRRNR</sequence>
<dbReference type="EMBL" id="JAHYIQ010000043">
    <property type="protein sequence ID" value="KAK1118462.1"/>
    <property type="molecule type" value="Genomic_DNA"/>
</dbReference>
<keyword evidence="3" id="KW-1185">Reference proteome</keyword>
<accession>A0AA40KFI3</accession>
<evidence type="ECO:0000256" key="1">
    <source>
        <dbReference type="SAM" id="MobiDB-lite"/>
    </source>
</evidence>
<name>A0AA40KFI3_9HYME</name>
<gene>
    <name evidence="2" type="ORF">K0M31_015160</name>
</gene>
<organism evidence="2 3">
    <name type="scientific">Melipona bicolor</name>
    <dbReference type="NCBI Taxonomy" id="60889"/>
    <lineage>
        <taxon>Eukaryota</taxon>
        <taxon>Metazoa</taxon>
        <taxon>Ecdysozoa</taxon>
        <taxon>Arthropoda</taxon>
        <taxon>Hexapoda</taxon>
        <taxon>Insecta</taxon>
        <taxon>Pterygota</taxon>
        <taxon>Neoptera</taxon>
        <taxon>Endopterygota</taxon>
        <taxon>Hymenoptera</taxon>
        <taxon>Apocrita</taxon>
        <taxon>Aculeata</taxon>
        <taxon>Apoidea</taxon>
        <taxon>Anthophila</taxon>
        <taxon>Apidae</taxon>
        <taxon>Melipona</taxon>
    </lineage>
</organism>
<reference evidence="2" key="1">
    <citation type="submission" date="2021-10" db="EMBL/GenBank/DDBJ databases">
        <title>Melipona bicolor Genome sequencing and assembly.</title>
        <authorList>
            <person name="Araujo N.S."/>
            <person name="Arias M.C."/>
        </authorList>
    </citation>
    <scope>NUCLEOTIDE SEQUENCE</scope>
    <source>
        <strain evidence="2">USP_2M_L1-L4_2017</strain>
        <tissue evidence="2">Whole body</tissue>
    </source>
</reference>
<protein>
    <submittedName>
        <fullName evidence="2">Uncharacterized protein</fullName>
    </submittedName>
</protein>
<dbReference type="Proteomes" id="UP001177670">
    <property type="component" value="Unassembled WGS sequence"/>
</dbReference>
<comment type="caution">
    <text evidence="2">The sequence shown here is derived from an EMBL/GenBank/DDBJ whole genome shotgun (WGS) entry which is preliminary data.</text>
</comment>
<proteinExistence type="predicted"/>